<evidence type="ECO:0000256" key="1">
    <source>
        <dbReference type="SAM" id="Phobius"/>
    </source>
</evidence>
<feature type="transmembrane region" description="Helical" evidence="1">
    <location>
        <begin position="200"/>
        <end position="222"/>
    </location>
</feature>
<dbReference type="SUPFAM" id="SSF103481">
    <property type="entry name" value="Multidrug resistance efflux transporter EmrE"/>
    <property type="match status" value="2"/>
</dbReference>
<accession>A0A2S9Q5D7</accession>
<dbReference type="Pfam" id="PF00892">
    <property type="entry name" value="EamA"/>
    <property type="match status" value="2"/>
</dbReference>
<dbReference type="EMBL" id="PUEJ01000012">
    <property type="protein sequence ID" value="PRH84573.1"/>
    <property type="molecule type" value="Genomic_DNA"/>
</dbReference>
<feature type="transmembrane region" description="Helical" evidence="1">
    <location>
        <begin position="44"/>
        <end position="64"/>
    </location>
</feature>
<feature type="domain" description="EamA" evidence="2">
    <location>
        <begin position="167"/>
        <end position="300"/>
    </location>
</feature>
<dbReference type="InterPro" id="IPR000620">
    <property type="entry name" value="EamA_dom"/>
</dbReference>
<feature type="transmembrane region" description="Helical" evidence="1">
    <location>
        <begin position="111"/>
        <end position="133"/>
    </location>
</feature>
<evidence type="ECO:0000313" key="3">
    <source>
        <dbReference type="EMBL" id="PRH84573.1"/>
    </source>
</evidence>
<keyword evidence="1" id="KW-0472">Membrane</keyword>
<dbReference type="Proteomes" id="UP000237682">
    <property type="component" value="Unassembled WGS sequence"/>
</dbReference>
<proteinExistence type="predicted"/>
<reference evidence="3 4" key="1">
    <citation type="submission" date="2018-02" db="EMBL/GenBank/DDBJ databases">
        <title>Whole genome sequencing of endophytic bacterium.</title>
        <authorList>
            <person name="Eedara R."/>
            <person name="Podile A.R."/>
        </authorList>
    </citation>
    <scope>NUCLEOTIDE SEQUENCE [LARGE SCALE GENOMIC DNA]</scope>
    <source>
        <strain evidence="3 4">RP1T</strain>
    </source>
</reference>
<sequence>MSDIASAPRPASLPALDSVGLGAMIASVLAIAWSPILIRFADVAPAAAAFWRLVFSLPVLFVWAEAERRRAGRHSMASLLTRPGLLAASLAGVAFAGDLAFYHAALPLTSVANASFISNLAPVASVVAGFVLLRDRIRPAVLAALAIALVGVAITSGAHRTGLTMGKGDLLALGAALAYAFYLVALRVARNTRLAADASLVSTVVAAFGLIAIVLVEGGTFLPQSPQGWAVVIGLGLICQVLGQGLSAVGIGRLPAGVVAIILLSHPVLSAVIAYFVFGEALSLDQLVGGILILAAVMMTRINMK</sequence>
<name>A0A2S9Q5D7_9HYPH</name>
<dbReference type="Gene3D" id="1.10.3730.20">
    <property type="match status" value="1"/>
</dbReference>
<feature type="transmembrane region" description="Helical" evidence="1">
    <location>
        <begin position="228"/>
        <end position="251"/>
    </location>
</feature>
<dbReference type="PANTHER" id="PTHR22911">
    <property type="entry name" value="ACYL-MALONYL CONDENSING ENZYME-RELATED"/>
    <property type="match status" value="1"/>
</dbReference>
<dbReference type="OrthoDB" id="8770617at2"/>
<feature type="transmembrane region" description="Helical" evidence="1">
    <location>
        <begin position="140"/>
        <end position="158"/>
    </location>
</feature>
<feature type="domain" description="EamA" evidence="2">
    <location>
        <begin position="20"/>
        <end position="156"/>
    </location>
</feature>
<dbReference type="GO" id="GO:0016020">
    <property type="term" value="C:membrane"/>
    <property type="evidence" value="ECO:0007669"/>
    <property type="project" value="InterPro"/>
</dbReference>
<dbReference type="PANTHER" id="PTHR22911:SF76">
    <property type="entry name" value="EAMA DOMAIN-CONTAINING PROTEIN"/>
    <property type="match status" value="1"/>
</dbReference>
<gene>
    <name evidence="3" type="ORF">C5L14_25555</name>
</gene>
<keyword evidence="1" id="KW-1133">Transmembrane helix</keyword>
<feature type="transmembrane region" description="Helical" evidence="1">
    <location>
        <begin position="19"/>
        <end position="38"/>
    </location>
</feature>
<organism evidence="3 4">
    <name type="scientific">Labrys okinawensis</name>
    <dbReference type="NCBI Taxonomy" id="346911"/>
    <lineage>
        <taxon>Bacteria</taxon>
        <taxon>Pseudomonadati</taxon>
        <taxon>Pseudomonadota</taxon>
        <taxon>Alphaproteobacteria</taxon>
        <taxon>Hyphomicrobiales</taxon>
        <taxon>Xanthobacteraceae</taxon>
        <taxon>Labrys</taxon>
    </lineage>
</organism>
<protein>
    <submittedName>
        <fullName evidence="3">EamA/RhaT family transporter</fullName>
    </submittedName>
</protein>
<feature type="transmembrane region" description="Helical" evidence="1">
    <location>
        <begin position="258"/>
        <end position="278"/>
    </location>
</feature>
<evidence type="ECO:0000259" key="2">
    <source>
        <dbReference type="Pfam" id="PF00892"/>
    </source>
</evidence>
<dbReference type="AlphaFoldDB" id="A0A2S9Q5D7"/>
<feature type="transmembrane region" description="Helical" evidence="1">
    <location>
        <begin position="85"/>
        <end position="105"/>
    </location>
</feature>
<feature type="transmembrane region" description="Helical" evidence="1">
    <location>
        <begin position="284"/>
        <end position="302"/>
    </location>
</feature>
<keyword evidence="4" id="KW-1185">Reference proteome</keyword>
<evidence type="ECO:0000313" key="4">
    <source>
        <dbReference type="Proteomes" id="UP000237682"/>
    </source>
</evidence>
<keyword evidence="1" id="KW-0812">Transmembrane</keyword>
<dbReference type="InterPro" id="IPR037185">
    <property type="entry name" value="EmrE-like"/>
</dbReference>
<comment type="caution">
    <text evidence="3">The sequence shown here is derived from an EMBL/GenBank/DDBJ whole genome shotgun (WGS) entry which is preliminary data.</text>
</comment>
<feature type="transmembrane region" description="Helical" evidence="1">
    <location>
        <begin position="170"/>
        <end position="188"/>
    </location>
</feature>
<dbReference type="RefSeq" id="WP_105864901.1">
    <property type="nucleotide sequence ID" value="NZ_PUEJ01000012.1"/>
</dbReference>